<dbReference type="EMBL" id="GL636487">
    <property type="protein sequence ID" value="EFW21256.1"/>
    <property type="molecule type" value="Genomic_DNA"/>
</dbReference>
<feature type="domain" description="Fungal-type protein kinase" evidence="5">
    <location>
        <begin position="256"/>
        <end position="406"/>
    </location>
</feature>
<proteinExistence type="predicted"/>
<reference evidence="7" key="1">
    <citation type="journal article" date="2010" name="Genome Res.">
        <title>Population genomic sequencing of Coccidioides fungi reveals recent hybridization and transposon control.</title>
        <authorList>
            <person name="Neafsey D.E."/>
            <person name="Barker B.M."/>
            <person name="Sharpton T.J."/>
            <person name="Stajich J.E."/>
            <person name="Park D.J."/>
            <person name="Whiston E."/>
            <person name="Hung C.-Y."/>
            <person name="McMahan C."/>
            <person name="White J."/>
            <person name="Sykes S."/>
            <person name="Heiman D."/>
            <person name="Young S."/>
            <person name="Zeng Q."/>
            <person name="Abouelleil A."/>
            <person name="Aftuck L."/>
            <person name="Bessette D."/>
            <person name="Brown A."/>
            <person name="FitzGerald M."/>
            <person name="Lui A."/>
            <person name="Macdonald J.P."/>
            <person name="Priest M."/>
            <person name="Orbach M.J."/>
            <person name="Galgiani J.N."/>
            <person name="Kirkland T.N."/>
            <person name="Cole G.T."/>
            <person name="Birren B.W."/>
            <person name="Henn M.R."/>
            <person name="Taylor J.W."/>
            <person name="Rounsley S.D."/>
        </authorList>
    </citation>
    <scope>NUCLEOTIDE SEQUENCE [LARGE SCALE GENOMIC DNA]</scope>
    <source>
        <strain evidence="7">RMSCC 757 / Silveira</strain>
    </source>
</reference>
<dbReference type="InterPro" id="IPR011009">
    <property type="entry name" value="Kinase-like_dom_sf"/>
</dbReference>
<dbReference type="PROSITE" id="PS00109">
    <property type="entry name" value="PROTEIN_KINASE_TYR"/>
    <property type="match status" value="1"/>
</dbReference>
<feature type="region of interest" description="Disordered" evidence="4">
    <location>
        <begin position="132"/>
        <end position="152"/>
    </location>
</feature>
<feature type="domain" description="Fungal-type protein kinase" evidence="5">
    <location>
        <begin position="442"/>
        <end position="604"/>
    </location>
</feature>
<dbReference type="GO" id="GO:0004674">
    <property type="term" value="F:protein serine/threonine kinase activity"/>
    <property type="evidence" value="ECO:0007669"/>
    <property type="project" value="UniProtKB-EC"/>
</dbReference>
<evidence type="ECO:0000313" key="7">
    <source>
        <dbReference type="Proteomes" id="UP000002497"/>
    </source>
</evidence>
<evidence type="ECO:0000313" key="6">
    <source>
        <dbReference type="EMBL" id="EFW21256.1"/>
    </source>
</evidence>
<organism evidence="7">
    <name type="scientific">Coccidioides posadasii (strain RMSCC 757 / Silveira)</name>
    <name type="common">Valley fever fungus</name>
    <dbReference type="NCBI Taxonomy" id="443226"/>
    <lineage>
        <taxon>Eukaryota</taxon>
        <taxon>Fungi</taxon>
        <taxon>Dikarya</taxon>
        <taxon>Ascomycota</taxon>
        <taxon>Pezizomycotina</taxon>
        <taxon>Eurotiomycetes</taxon>
        <taxon>Eurotiomycetidae</taxon>
        <taxon>Onygenales</taxon>
        <taxon>Onygenaceae</taxon>
        <taxon>Coccidioides</taxon>
    </lineage>
</organism>
<accession>E9CVB8</accession>
<evidence type="ECO:0000256" key="1">
    <source>
        <dbReference type="ARBA" id="ARBA00012513"/>
    </source>
</evidence>
<dbReference type="OrthoDB" id="5584477at2759"/>
<dbReference type="HOGENOM" id="CLU_005513_3_0_1"/>
<dbReference type="InterPro" id="IPR008266">
    <property type="entry name" value="Tyr_kinase_AS"/>
</dbReference>
<dbReference type="AlphaFoldDB" id="E9CVB8"/>
<dbReference type="STRING" id="443226.E9CVB8"/>
<protein>
    <recommendedName>
        <fullName evidence="1">non-specific serine/threonine protein kinase</fullName>
        <ecNumber evidence="1">2.7.11.1</ecNumber>
    </recommendedName>
</protein>
<sequence>MTSLSEDDRKTIKDHPLNDSLDRLQRSLLDVEHSLDRANDIPEHICQEAVSRLLAALQNTEAAFVLRSRISSCDVASEIAHLFARVRNGDFSYTHYRPLVKLIIQKASDYDIWSAILDLITTLSRVTPTPASVPPTFDNTPITHSSASQQGSEQTRQLIEARVFEEIRSCTYQDVEGFFDKYFDRKDWTDRARNTYKSIKDQYVNGRWSTLPDSPTQIQMQDWLFRLQEDFLSRQRRRYYTINIPNELTGSEARRQVDLIIKQKSGEPSDSEHDWRDIEVVGKLKASNSNGIKKTLVQLACYARDVFACQPTRCYLHVFTICGRVMEVWVFDRSGCYSPGPFDIHNEPERFVQVITGYLMMNEDELGLDTFTEQDGNSCFINIEQEGAEINRVQLRPEPLTCQQVIPPSALSRSFSDLNDLTTAETTGERPLRKRKSADAGTKSSKGSRSTSHRSGPRNEVTYDVEEAQGTSLLVPSNSPYDNQIFCCLVIYPAGRPIHKYETPLELLEALHDALKTHRSLYMDGNILHQDISENNIIITDSKKTGFAGMLIDMDLAEELGGRRSGARCRTGTMEFMAIEVLLSIDHTYRHDLESFFYVLLWQCGRRGWNLGRNLIGQPRSSLLTNWYTGSYEDIAIAKQGSVEADIFEVILATEFPPVFDCVKPLCRELRGILFPVRGNSIFTGTPKDPEILYGPIIKAFDKAIDSIKGRE</sequence>
<dbReference type="InterPro" id="IPR040976">
    <property type="entry name" value="Pkinase_fungal"/>
</dbReference>
<feature type="region of interest" description="Disordered" evidence="4">
    <location>
        <begin position="422"/>
        <end position="462"/>
    </location>
</feature>
<evidence type="ECO:0000256" key="4">
    <source>
        <dbReference type="SAM" id="MobiDB-lite"/>
    </source>
</evidence>
<dbReference type="VEuPathDB" id="FungiDB:D8B26_007459"/>
<evidence type="ECO:0000259" key="5">
    <source>
        <dbReference type="Pfam" id="PF17667"/>
    </source>
</evidence>
<evidence type="ECO:0000256" key="2">
    <source>
        <dbReference type="ARBA" id="ARBA00047899"/>
    </source>
</evidence>
<dbReference type="Proteomes" id="UP000002497">
    <property type="component" value="Unassembled WGS sequence"/>
</dbReference>
<evidence type="ECO:0000256" key="3">
    <source>
        <dbReference type="ARBA" id="ARBA00048679"/>
    </source>
</evidence>
<comment type="catalytic activity">
    <reaction evidence="2">
        <text>L-threonyl-[protein] + ATP = O-phospho-L-threonyl-[protein] + ADP + H(+)</text>
        <dbReference type="Rhea" id="RHEA:46608"/>
        <dbReference type="Rhea" id="RHEA-COMP:11060"/>
        <dbReference type="Rhea" id="RHEA-COMP:11605"/>
        <dbReference type="ChEBI" id="CHEBI:15378"/>
        <dbReference type="ChEBI" id="CHEBI:30013"/>
        <dbReference type="ChEBI" id="CHEBI:30616"/>
        <dbReference type="ChEBI" id="CHEBI:61977"/>
        <dbReference type="ChEBI" id="CHEBI:456216"/>
        <dbReference type="EC" id="2.7.11.1"/>
    </reaction>
</comment>
<dbReference type="eggNOG" id="ENOG502S5WB">
    <property type="taxonomic scope" value="Eukaryota"/>
</dbReference>
<dbReference type="OMA" id="RHITQYS"/>
<dbReference type="SUPFAM" id="SSF56112">
    <property type="entry name" value="Protein kinase-like (PK-like)"/>
    <property type="match status" value="1"/>
</dbReference>
<dbReference type="Pfam" id="PF17667">
    <property type="entry name" value="Pkinase_fungal"/>
    <property type="match status" value="2"/>
</dbReference>
<dbReference type="PANTHER" id="PTHR38248:SF2">
    <property type="entry name" value="FUNK1 11"/>
    <property type="match status" value="1"/>
</dbReference>
<name>E9CVB8_COCPS</name>
<feature type="compositionally biased region" description="Polar residues" evidence="4">
    <location>
        <begin position="137"/>
        <end position="152"/>
    </location>
</feature>
<gene>
    <name evidence="6" type="ORF">CPSG_01413</name>
</gene>
<comment type="catalytic activity">
    <reaction evidence="3">
        <text>L-seryl-[protein] + ATP = O-phospho-L-seryl-[protein] + ADP + H(+)</text>
        <dbReference type="Rhea" id="RHEA:17989"/>
        <dbReference type="Rhea" id="RHEA-COMP:9863"/>
        <dbReference type="Rhea" id="RHEA-COMP:11604"/>
        <dbReference type="ChEBI" id="CHEBI:15378"/>
        <dbReference type="ChEBI" id="CHEBI:29999"/>
        <dbReference type="ChEBI" id="CHEBI:30616"/>
        <dbReference type="ChEBI" id="CHEBI:83421"/>
        <dbReference type="ChEBI" id="CHEBI:456216"/>
        <dbReference type="EC" id="2.7.11.1"/>
    </reaction>
</comment>
<dbReference type="Gene3D" id="1.10.510.10">
    <property type="entry name" value="Transferase(Phosphotransferase) domain 1"/>
    <property type="match status" value="1"/>
</dbReference>
<dbReference type="EC" id="2.7.11.1" evidence="1"/>
<keyword evidence="7" id="KW-1185">Reference proteome</keyword>
<reference evidence="7" key="2">
    <citation type="submission" date="2010-03" db="EMBL/GenBank/DDBJ databases">
        <title>The genome sequence of Coccidioides posadasii strain Silveira.</title>
        <authorList>
            <consortium name="The Broad Institute Genome Sequencing Center for Infectious Disease"/>
            <person name="Neafsey D."/>
            <person name="Orbach M."/>
            <person name="Henn M.R."/>
            <person name="Cole G.T."/>
            <person name="Galgiani J."/>
            <person name="Gardner M.J."/>
            <person name="Kirkland T.N."/>
            <person name="Taylor J.W."/>
            <person name="Young S.K."/>
            <person name="Zeng Q."/>
            <person name="Koehrsen M."/>
            <person name="Alvarado L."/>
            <person name="Berlin A."/>
            <person name="Borenstein D."/>
            <person name="Chapman S.B."/>
            <person name="Chen Z."/>
            <person name="Engels R."/>
            <person name="Freedman E."/>
            <person name="Gellesch M."/>
            <person name="Goldberg J."/>
            <person name="Griggs A."/>
            <person name="Gujja S."/>
            <person name="Heilman E."/>
            <person name="Heiman D."/>
            <person name="Howarth C."/>
            <person name="Jen D."/>
            <person name="Larson L."/>
            <person name="Mehta T."/>
            <person name="Neiman D."/>
            <person name="Park D."/>
            <person name="Pearson M."/>
            <person name="Richards J."/>
            <person name="Roberts A."/>
            <person name="Saif S."/>
            <person name="Shea T."/>
            <person name="Shenoy N."/>
            <person name="Sisk P."/>
            <person name="Stolte C."/>
            <person name="Sykes S."/>
            <person name="Walk T."/>
            <person name="White J."/>
            <person name="Yandava C."/>
            <person name="Haas B."/>
            <person name="Nusbaum C."/>
            <person name="Birren B."/>
        </authorList>
    </citation>
    <scope>NUCLEOTIDE SEQUENCE [LARGE SCALE GENOMIC DNA]</scope>
    <source>
        <strain evidence="7">RMSCC 757 / Silveira</strain>
    </source>
</reference>
<dbReference type="PANTHER" id="PTHR38248">
    <property type="entry name" value="FUNK1 6"/>
    <property type="match status" value="1"/>
</dbReference>
<feature type="compositionally biased region" description="Low complexity" evidence="4">
    <location>
        <begin position="441"/>
        <end position="450"/>
    </location>
</feature>
<dbReference type="VEuPathDB" id="FungiDB:CPSG_01413"/>